<sequence>MANNLPNSENLDLRDYLFVDRQRVGSLLAQFAEGLPCERTSGSSRARRVQTGLDKFFSYEREASRLDSQTLALADLHVSQLEENAEALGMLADVSDLAAGKRKNWLRGKVRSRIEPGMLLRVTAPTQLSDVSTIIESFRSLLTAFEETGRTDANMLLEGVHQIEALYGKSISVSIRTAGEDNYEVGFVGEIPHDHEFGPMKKELLLSQVGPATTLLTTLMQVAAVPSEREPNMSIQGLFRTLTPNLEKMAKNETLDRRILDEFMTALGGILAETGFVAAPKWPAISVIPLAIYRNVSPVKELLEEIDVD</sequence>
<name>A0ABM5RPF3_9CORY</name>
<accession>A0ABM5RPF3</accession>
<keyword evidence="2" id="KW-1185">Reference proteome</keyword>
<dbReference type="Proteomes" id="UP000029910">
    <property type="component" value="Chromosome"/>
</dbReference>
<gene>
    <name evidence="1" type="ORF">CulFRC11_0055</name>
</gene>
<evidence type="ECO:0000313" key="2">
    <source>
        <dbReference type="Proteomes" id="UP000029910"/>
    </source>
</evidence>
<dbReference type="InterPro" id="IPR045633">
    <property type="entry name" value="DUF6414"/>
</dbReference>
<evidence type="ECO:0000313" key="1">
    <source>
        <dbReference type="EMBL" id="AIU31660.1"/>
    </source>
</evidence>
<dbReference type="EMBL" id="CP009622">
    <property type="protein sequence ID" value="AIU31660.1"/>
    <property type="molecule type" value="Genomic_DNA"/>
</dbReference>
<organism evidence="1 2">
    <name type="scientific">Corynebacterium ramonii</name>
    <dbReference type="NCBI Taxonomy" id="3026968"/>
    <lineage>
        <taxon>Bacteria</taxon>
        <taxon>Bacillati</taxon>
        <taxon>Actinomycetota</taxon>
        <taxon>Actinomycetes</taxon>
        <taxon>Mycobacteriales</taxon>
        <taxon>Corynebacteriaceae</taxon>
        <taxon>Corynebacterium</taxon>
    </lineage>
</organism>
<dbReference type="Pfam" id="PF19952">
    <property type="entry name" value="DUF6414"/>
    <property type="match status" value="1"/>
</dbReference>
<proteinExistence type="predicted"/>
<reference evidence="1 2" key="1">
    <citation type="journal article" date="2015" name="Genome Announc.">
        <title>Genome Sequence of Corynebacterium ulcerans Strain FRC11.</title>
        <authorList>
            <person name="Benevides Lde J."/>
            <person name="Viana M.V."/>
            <person name="Mariano D.C."/>
            <person name="Rocha Fde S."/>
            <person name="Bagano P.C."/>
            <person name="Folador E.L."/>
            <person name="Pereira F.L."/>
            <person name="Dorella F.A."/>
            <person name="Leal C.A."/>
            <person name="Carvalho A.F."/>
            <person name="Soares Sde C."/>
            <person name="Carneiro A."/>
            <person name="Ramos R."/>
            <person name="Badell-Ocando E."/>
            <person name="Guiso N."/>
            <person name="Silva A."/>
            <person name="Figueiredo H."/>
            <person name="Azevedo V."/>
            <person name="Guimaraes L.C."/>
        </authorList>
    </citation>
    <scope>NUCLEOTIDE SEQUENCE [LARGE SCALE GENOMIC DNA]</scope>
    <source>
        <strain evidence="2">FRC0011</strain>
    </source>
</reference>
<dbReference type="RefSeq" id="WP_023634809.1">
    <property type="nucleotide sequence ID" value="NZ_CP009622.1"/>
</dbReference>
<protein>
    <submittedName>
        <fullName evidence="1">Uncharacterized protein</fullName>
    </submittedName>
</protein>